<dbReference type="RefSeq" id="WP_244674126.1">
    <property type="nucleotide sequence ID" value="NZ_CP095046.1"/>
</dbReference>
<keyword evidence="2" id="KW-0732">Signal</keyword>
<organism evidence="3 4">
    <name type="scientific">Hymenobacter cellulosilyticus</name>
    <dbReference type="NCBI Taxonomy" id="2932248"/>
    <lineage>
        <taxon>Bacteria</taxon>
        <taxon>Pseudomonadati</taxon>
        <taxon>Bacteroidota</taxon>
        <taxon>Cytophagia</taxon>
        <taxon>Cytophagales</taxon>
        <taxon>Hymenobacteraceae</taxon>
        <taxon>Hymenobacter</taxon>
    </lineage>
</organism>
<dbReference type="AlphaFoldDB" id="A0A8T9Q486"/>
<gene>
    <name evidence="3" type="ORF">MUN79_18670</name>
</gene>
<reference evidence="3" key="1">
    <citation type="submission" date="2022-04" db="EMBL/GenBank/DDBJ databases">
        <title>Hymenobacter sp. isolated from the air.</title>
        <authorList>
            <person name="Won M."/>
            <person name="Lee C.-M."/>
            <person name="Woen H.-Y."/>
            <person name="Kwon S.-W."/>
        </authorList>
    </citation>
    <scope>NUCLEOTIDE SEQUENCE</scope>
    <source>
        <strain evidence="3">5116S-3</strain>
    </source>
</reference>
<evidence type="ECO:0000256" key="1">
    <source>
        <dbReference type="SAM" id="MobiDB-lite"/>
    </source>
</evidence>
<dbReference type="EMBL" id="CP095046">
    <property type="protein sequence ID" value="UOQ70708.1"/>
    <property type="molecule type" value="Genomic_DNA"/>
</dbReference>
<keyword evidence="4" id="KW-1185">Reference proteome</keyword>
<evidence type="ECO:0000313" key="4">
    <source>
        <dbReference type="Proteomes" id="UP000831796"/>
    </source>
</evidence>
<feature type="signal peptide" evidence="2">
    <location>
        <begin position="1"/>
        <end position="16"/>
    </location>
</feature>
<protein>
    <submittedName>
        <fullName evidence="3">Uncharacterized protein</fullName>
    </submittedName>
</protein>
<evidence type="ECO:0000313" key="3">
    <source>
        <dbReference type="EMBL" id="UOQ70708.1"/>
    </source>
</evidence>
<dbReference type="Proteomes" id="UP000831796">
    <property type="component" value="Chromosome"/>
</dbReference>
<feature type="chain" id="PRO_5035775356" evidence="2">
    <location>
        <begin position="17"/>
        <end position="54"/>
    </location>
</feature>
<dbReference type="KEGG" id="hcu:MUN79_18670"/>
<proteinExistence type="predicted"/>
<evidence type="ECO:0000256" key="2">
    <source>
        <dbReference type="SAM" id="SignalP"/>
    </source>
</evidence>
<accession>A0A8T9Q486</accession>
<name>A0A8T9Q486_9BACT</name>
<feature type="region of interest" description="Disordered" evidence="1">
    <location>
        <begin position="20"/>
        <end position="54"/>
    </location>
</feature>
<sequence length="54" mass="5575">MLAFLLSTLLAVSAPAAQLRPTGARPLKKATAIPPPPTPSALPTTSAWTRPTPK</sequence>